<dbReference type="Pfam" id="PF17990">
    <property type="entry name" value="LodA_N"/>
    <property type="match status" value="1"/>
</dbReference>
<evidence type="ECO:0000313" key="3">
    <source>
        <dbReference type="Proteomes" id="UP000516072"/>
    </source>
</evidence>
<keyword evidence="2" id="KW-0560">Oxidoreductase</keyword>
<dbReference type="Proteomes" id="UP000516072">
    <property type="component" value="Chromosome"/>
</dbReference>
<gene>
    <name evidence="2" type="ORF">NSCAC_0192</name>
</gene>
<keyword evidence="3" id="KW-1185">Reference proteome</keyword>
<evidence type="ECO:0000259" key="1">
    <source>
        <dbReference type="Pfam" id="PF17990"/>
    </source>
</evidence>
<protein>
    <submittedName>
        <fullName evidence="2">L-lysine 6-oxidase</fullName>
        <ecNumber evidence="2">1.4.3.20</ecNumber>
    </submittedName>
</protein>
<name>A0A7G1Q848_9GAMM</name>
<proteinExistence type="predicted"/>
<dbReference type="KEGG" id="ntg:NSCAC_0192"/>
<sequence>MSYTYLLSLSIGIARLGNSTTDFYLAPTKIGGLPVECDSHGNVMGTAFSSFRDSDGRVKRQAQPFRILRTKDNKSYEEITLSTAEVASINWKVHLANKKAAWYQFSELAGNLLLGENNSYKNQKTPLRNPKVKDFSKRQESLIIDPGPRTLSGANQSIEVDRNSIPSDYSHGSFPSPNPKYGRAINSLGTLKTDSEGRLLVLGAYGRAIAMVVQILGMMTLLMVQFTVW</sequence>
<evidence type="ECO:0000313" key="2">
    <source>
        <dbReference type="EMBL" id="CAB1274483.1"/>
    </source>
</evidence>
<dbReference type="InterPro" id="IPR041168">
    <property type="entry name" value="LodA_N"/>
</dbReference>
<accession>A0A7G1Q848</accession>
<reference evidence="2 3" key="1">
    <citation type="submission" date="2020-03" db="EMBL/GenBank/DDBJ databases">
        <authorList>
            <person name="Picone N."/>
        </authorList>
    </citation>
    <scope>NUCLEOTIDE SEQUENCE [LARGE SCALE GENOMIC DNA]</scope>
    <source>
        <strain evidence="2">NSCAC1</strain>
    </source>
</reference>
<dbReference type="EMBL" id="LR778175">
    <property type="protein sequence ID" value="CAB1274483.1"/>
    <property type="molecule type" value="Genomic_DNA"/>
</dbReference>
<dbReference type="EC" id="1.4.3.20" evidence="2"/>
<dbReference type="AlphaFoldDB" id="A0A7G1Q848"/>
<feature type="domain" description="L-Lysine epsilon oxidase N-terminal" evidence="1">
    <location>
        <begin position="10"/>
        <end position="209"/>
    </location>
</feature>
<dbReference type="GO" id="GO:0033736">
    <property type="term" value="F:L-lysine 6-oxidase activity"/>
    <property type="evidence" value="ECO:0007669"/>
    <property type="project" value="UniProtKB-EC"/>
</dbReference>
<organism evidence="2 3">
    <name type="scientific">Candidatus Nitrosacidococcus tergens</name>
    <dbReference type="NCBI Taxonomy" id="553981"/>
    <lineage>
        <taxon>Bacteria</taxon>
        <taxon>Pseudomonadati</taxon>
        <taxon>Pseudomonadota</taxon>
        <taxon>Gammaproteobacteria</taxon>
        <taxon>Chromatiales</taxon>
        <taxon>Chromatiaceae</taxon>
        <taxon>Candidatus Nitrosacidococcus</taxon>
    </lineage>
</organism>